<dbReference type="HOGENOM" id="CLU_848411_0_0_1"/>
<organism evidence="1">
    <name type="scientific">Albugo laibachii Nc14</name>
    <dbReference type="NCBI Taxonomy" id="890382"/>
    <lineage>
        <taxon>Eukaryota</taxon>
        <taxon>Sar</taxon>
        <taxon>Stramenopiles</taxon>
        <taxon>Oomycota</taxon>
        <taxon>Peronosporomycetes</taxon>
        <taxon>Albuginales</taxon>
        <taxon>Albuginaceae</taxon>
        <taxon>Albugo</taxon>
    </lineage>
</organism>
<accession>F0WM70</accession>
<name>F0WM70_9STRA</name>
<dbReference type="AlphaFoldDB" id="F0WM70"/>
<reference evidence="1" key="1">
    <citation type="journal article" date="2011" name="PLoS Biol.">
        <title>Gene gain and loss during evolution of obligate parasitism in the white rust pathogen of Arabidopsis thaliana.</title>
        <authorList>
            <person name="Kemen E."/>
            <person name="Gardiner A."/>
            <person name="Schultz-Larsen T."/>
            <person name="Kemen A.C."/>
            <person name="Balmuth A.L."/>
            <person name="Robert-Seilaniantz A."/>
            <person name="Bailey K."/>
            <person name="Holub E."/>
            <person name="Studholme D.J."/>
            <person name="Maclean D."/>
            <person name="Jones J.D."/>
        </authorList>
    </citation>
    <scope>NUCLEOTIDE SEQUENCE</scope>
</reference>
<proteinExistence type="predicted"/>
<reference evidence="1" key="2">
    <citation type="submission" date="2011-02" db="EMBL/GenBank/DDBJ databases">
        <authorList>
            <person name="MacLean D."/>
        </authorList>
    </citation>
    <scope>NUCLEOTIDE SEQUENCE</scope>
</reference>
<dbReference type="EMBL" id="FR824198">
    <property type="protein sequence ID" value="CCA22398.1"/>
    <property type="molecule type" value="Genomic_DNA"/>
</dbReference>
<sequence>MKGSILKTNGIAIVSVFLSGVYLCNAIHVKMIPVSPTKLSASDPKANEVFQRGLKVELSPNVKFEDEGTLENAFGDTKDLYEVQLVIEDGKIHDDELSWEPDHKEEVHSFFHRLIDFFNVEESRLPTLDIETYIAENGAVYTFAWIIKDGPIVKFEDLPLERTPLVEYTLKNFHGIDVYFLTEIHPGQNVKFRFSNEATKIPPYQFQMIPHIGHPEKIDLHASNDRYRRDCKLMAYYMKYEGDYFNVFLTLYFVPNNLIEFGLVYQIRLKPDQLFDHDDYTDLVGAEPMCTILLEKSNTENEWLLGSSFLRGYQVFIDTSPHEQVYKN</sequence>
<evidence type="ECO:0000313" key="1">
    <source>
        <dbReference type="EMBL" id="CCA22398.1"/>
    </source>
</evidence>
<gene>
    <name evidence="1" type="primary">AlNc14C153G7573</name>
    <name evidence="1" type="ORF">ALNC14_085410</name>
</gene>
<protein>
    <submittedName>
        <fullName evidence="1">AlNc14C153G7573 protein</fullName>
    </submittedName>
</protein>